<organism evidence="2 3">
    <name type="scientific">Liquidambar formosana</name>
    <name type="common">Formosan gum</name>
    <dbReference type="NCBI Taxonomy" id="63359"/>
    <lineage>
        <taxon>Eukaryota</taxon>
        <taxon>Viridiplantae</taxon>
        <taxon>Streptophyta</taxon>
        <taxon>Embryophyta</taxon>
        <taxon>Tracheophyta</taxon>
        <taxon>Spermatophyta</taxon>
        <taxon>Magnoliopsida</taxon>
        <taxon>eudicotyledons</taxon>
        <taxon>Gunneridae</taxon>
        <taxon>Pentapetalae</taxon>
        <taxon>Saxifragales</taxon>
        <taxon>Altingiaceae</taxon>
        <taxon>Liquidambar</taxon>
    </lineage>
</organism>
<evidence type="ECO:0000256" key="1">
    <source>
        <dbReference type="SAM" id="MobiDB-lite"/>
    </source>
</evidence>
<dbReference type="PANTHER" id="PTHR36378:SF1">
    <property type="entry name" value="COTTON FIBER PROTEIN"/>
    <property type="match status" value="1"/>
</dbReference>
<name>A0AAP0WVD8_LIQFO</name>
<evidence type="ECO:0008006" key="4">
    <source>
        <dbReference type="Google" id="ProtNLM"/>
    </source>
</evidence>
<feature type="region of interest" description="Disordered" evidence="1">
    <location>
        <begin position="103"/>
        <end position="126"/>
    </location>
</feature>
<proteinExistence type="predicted"/>
<dbReference type="AlphaFoldDB" id="A0AAP0WVD8"/>
<dbReference type="Pfam" id="PF05553">
    <property type="entry name" value="DUF761"/>
    <property type="match status" value="1"/>
</dbReference>
<dbReference type="PANTHER" id="PTHR36378">
    <property type="entry name" value="COTTON FIBER PROTEIN"/>
    <property type="match status" value="1"/>
</dbReference>
<dbReference type="InterPro" id="IPR008480">
    <property type="entry name" value="DUF761_pln"/>
</dbReference>
<feature type="compositionally biased region" description="Acidic residues" evidence="1">
    <location>
        <begin position="135"/>
        <end position="153"/>
    </location>
</feature>
<dbReference type="EMBL" id="JBBPBK010000007">
    <property type="protein sequence ID" value="KAK9280852.1"/>
    <property type="molecule type" value="Genomic_DNA"/>
</dbReference>
<gene>
    <name evidence="2" type="ORF">L1049_003742</name>
</gene>
<feature type="region of interest" description="Disordered" evidence="1">
    <location>
        <begin position="134"/>
        <end position="153"/>
    </location>
</feature>
<comment type="caution">
    <text evidence="2">The sequence shown here is derived from an EMBL/GenBank/DDBJ whole genome shotgun (WGS) entry which is preliminary data.</text>
</comment>
<evidence type="ECO:0000313" key="3">
    <source>
        <dbReference type="Proteomes" id="UP001415857"/>
    </source>
</evidence>
<sequence>MEGKQDAAITTIATATDDKNKALDHGAAKKKKRGAINLIKVALFMLRRRSGGYAKPLEDEVASKGKWKKLVGSMRPLHLQHNQSPPPSIMAVPEKTVEHFEDVFPSPVSPRGQYSPSSSFGDSNSRYSSAVNLQELDESSEDDDDDDVADDGGDIMIDAKAEEFIAQFYEQMRLQRVDSFNRYNEMIARGMH</sequence>
<evidence type="ECO:0000313" key="2">
    <source>
        <dbReference type="EMBL" id="KAK9280852.1"/>
    </source>
</evidence>
<accession>A0AAP0WVD8</accession>
<keyword evidence="3" id="KW-1185">Reference proteome</keyword>
<reference evidence="2 3" key="1">
    <citation type="journal article" date="2024" name="Plant J.">
        <title>Genome sequences and population genomics reveal climatic adaptation and genomic divergence between two closely related sweetgum species.</title>
        <authorList>
            <person name="Xu W.Q."/>
            <person name="Ren C.Q."/>
            <person name="Zhang X.Y."/>
            <person name="Comes H.P."/>
            <person name="Liu X.H."/>
            <person name="Li Y.G."/>
            <person name="Kettle C.J."/>
            <person name="Jalonen R."/>
            <person name="Gaisberger H."/>
            <person name="Ma Y.Z."/>
            <person name="Qiu Y.X."/>
        </authorList>
    </citation>
    <scope>NUCLEOTIDE SEQUENCE [LARGE SCALE GENOMIC DNA]</scope>
    <source>
        <strain evidence="2">Hangzhou</strain>
    </source>
</reference>
<feature type="compositionally biased region" description="Polar residues" evidence="1">
    <location>
        <begin position="112"/>
        <end position="126"/>
    </location>
</feature>
<protein>
    <recommendedName>
        <fullName evidence="4">Cotton fiber protein</fullName>
    </recommendedName>
</protein>
<dbReference type="Proteomes" id="UP001415857">
    <property type="component" value="Unassembled WGS sequence"/>
</dbReference>